<dbReference type="PANTHER" id="PTHR46212:SF3">
    <property type="entry name" value="GH27120P"/>
    <property type="match status" value="1"/>
</dbReference>
<dbReference type="SUPFAM" id="SSF47473">
    <property type="entry name" value="EF-hand"/>
    <property type="match status" value="1"/>
</dbReference>
<evidence type="ECO:0000256" key="5">
    <source>
        <dbReference type="ARBA" id="ARBA00022837"/>
    </source>
</evidence>
<reference evidence="9" key="1">
    <citation type="submission" date="2017-01" db="EMBL/GenBank/DDBJ databases">
        <authorList>
            <person name="Wang Y."/>
            <person name="White M."/>
            <person name="Kvist S."/>
            <person name="Moncalvo J.-M."/>
        </authorList>
    </citation>
    <scope>NUCLEOTIDE SEQUENCE [LARGE SCALE GENOMIC DNA]</scope>
    <source>
        <strain evidence="9">COL-18-3</strain>
    </source>
</reference>
<evidence type="ECO:0000313" key="8">
    <source>
        <dbReference type="EMBL" id="OMH79649.1"/>
    </source>
</evidence>
<dbReference type="GO" id="GO:0005509">
    <property type="term" value="F:calcium ion binding"/>
    <property type="evidence" value="ECO:0007669"/>
    <property type="project" value="InterPro"/>
</dbReference>
<keyword evidence="4" id="KW-0677">Repeat</keyword>
<sequence length="360" mass="38516">MSFQGNSGQGGYGQGGYGQGGYGQGGYGQGGYGQGGYGQGGYGQGGYGQGGYGQGGYGQGGYGQGGYGQGGYGQGGYDQRGYGQGGYGQGYNRPPPYSGGQGGGPAGVPGGVPGAGPGGGPGGVPGGVPGSNPRPQFGFADPSQMDKEQQLHYWFSAVDTNGNGSLDAGELQRALINGDWSPFDMETIRMMISMFDSDMNGTIDFKEFTRLWKYIEDWKKCFQTFDKDGSGTIDRGELYESLKAFGFNVSNNVVDTLMKKFATMGRKDINFDKFIYACVTVKMLTENFKKLDTDNDGWINVNYENIQIFILVEMYTIVLDSLHHKQIMYCGRNHTHIAILCSGAIHSIPQIDFTPLSSHH</sequence>
<dbReference type="InterPro" id="IPR018247">
    <property type="entry name" value="EF_Hand_1_Ca_BS"/>
</dbReference>
<dbReference type="InterPro" id="IPR051426">
    <property type="entry name" value="Peflin/Sorcin_CaBP"/>
</dbReference>
<accession>A0A1R1PFF0</accession>
<organism evidence="8 9">
    <name type="scientific">Zancudomyces culisetae</name>
    <name type="common">Gut fungus</name>
    <name type="synonym">Smittium culisetae</name>
    <dbReference type="NCBI Taxonomy" id="1213189"/>
    <lineage>
        <taxon>Eukaryota</taxon>
        <taxon>Fungi</taxon>
        <taxon>Fungi incertae sedis</taxon>
        <taxon>Zoopagomycota</taxon>
        <taxon>Kickxellomycotina</taxon>
        <taxon>Harpellomycetes</taxon>
        <taxon>Harpellales</taxon>
        <taxon>Legeriomycetaceae</taxon>
        <taxon>Zancudomyces</taxon>
    </lineage>
</organism>
<dbReference type="InterPro" id="IPR002048">
    <property type="entry name" value="EF_hand_dom"/>
</dbReference>
<feature type="compositionally biased region" description="Gly residues" evidence="6">
    <location>
        <begin position="99"/>
        <end position="129"/>
    </location>
</feature>
<evidence type="ECO:0000259" key="7">
    <source>
        <dbReference type="PROSITE" id="PS50222"/>
    </source>
</evidence>
<dbReference type="EMBL" id="LSSK01001473">
    <property type="protein sequence ID" value="OMH79649.1"/>
    <property type="molecule type" value="Genomic_DNA"/>
</dbReference>
<dbReference type="FunFam" id="1.10.238.10:FF:000003">
    <property type="entry name" value="Calmodulin A"/>
    <property type="match status" value="1"/>
</dbReference>
<keyword evidence="5" id="KW-0106">Calcium</keyword>
<dbReference type="GO" id="GO:0048306">
    <property type="term" value="F:calcium-dependent protein binding"/>
    <property type="evidence" value="ECO:0007669"/>
    <property type="project" value="UniProtKB-ARBA"/>
</dbReference>
<keyword evidence="2" id="KW-0963">Cytoplasm</keyword>
<comment type="subcellular location">
    <subcellularLocation>
        <location evidence="1">Cytoplasm</location>
    </subcellularLocation>
</comment>
<dbReference type="AlphaFoldDB" id="A0A1R1PFF0"/>
<dbReference type="Proteomes" id="UP000188320">
    <property type="component" value="Unassembled WGS sequence"/>
</dbReference>
<feature type="domain" description="EF-hand" evidence="7">
    <location>
        <begin position="146"/>
        <end position="181"/>
    </location>
</feature>
<dbReference type="Pfam" id="PF13499">
    <property type="entry name" value="EF-hand_7"/>
    <property type="match status" value="2"/>
</dbReference>
<dbReference type="PANTHER" id="PTHR46212">
    <property type="entry name" value="PEFLIN"/>
    <property type="match status" value="1"/>
</dbReference>
<keyword evidence="9" id="KW-1185">Reference proteome</keyword>
<evidence type="ECO:0000256" key="6">
    <source>
        <dbReference type="SAM" id="MobiDB-lite"/>
    </source>
</evidence>
<feature type="domain" description="EF-hand" evidence="7">
    <location>
        <begin position="213"/>
        <end position="248"/>
    </location>
</feature>
<dbReference type="PROSITE" id="PS50222">
    <property type="entry name" value="EF_HAND_2"/>
    <property type="match status" value="2"/>
</dbReference>
<evidence type="ECO:0000256" key="1">
    <source>
        <dbReference type="ARBA" id="ARBA00004496"/>
    </source>
</evidence>
<protein>
    <submittedName>
        <fullName evidence="8">Programmed cell death protein 6</fullName>
    </submittedName>
</protein>
<evidence type="ECO:0000256" key="4">
    <source>
        <dbReference type="ARBA" id="ARBA00022737"/>
    </source>
</evidence>
<comment type="caution">
    <text evidence="8">The sequence shown here is derived from an EMBL/GenBank/DDBJ whole genome shotgun (WGS) entry which is preliminary data.</text>
</comment>
<dbReference type="Gene3D" id="1.10.238.10">
    <property type="entry name" value="EF-hand"/>
    <property type="match status" value="1"/>
</dbReference>
<dbReference type="SMART" id="SM00054">
    <property type="entry name" value="EFh"/>
    <property type="match status" value="3"/>
</dbReference>
<proteinExistence type="predicted"/>
<gene>
    <name evidence="8" type="ORF">AX774_g6930</name>
</gene>
<dbReference type="CDD" id="cd16180">
    <property type="entry name" value="EFh_PEF_Group_I"/>
    <property type="match status" value="1"/>
</dbReference>
<dbReference type="GO" id="GO:0005737">
    <property type="term" value="C:cytoplasm"/>
    <property type="evidence" value="ECO:0007669"/>
    <property type="project" value="UniProtKB-SubCell"/>
</dbReference>
<evidence type="ECO:0000313" key="9">
    <source>
        <dbReference type="Proteomes" id="UP000188320"/>
    </source>
</evidence>
<dbReference type="OrthoDB" id="186625at2759"/>
<keyword evidence="3" id="KW-0479">Metal-binding</keyword>
<evidence type="ECO:0000256" key="2">
    <source>
        <dbReference type="ARBA" id="ARBA00022490"/>
    </source>
</evidence>
<feature type="region of interest" description="Disordered" evidence="6">
    <location>
        <begin position="81"/>
        <end position="142"/>
    </location>
</feature>
<evidence type="ECO:0000256" key="3">
    <source>
        <dbReference type="ARBA" id="ARBA00022723"/>
    </source>
</evidence>
<dbReference type="InterPro" id="IPR011992">
    <property type="entry name" value="EF-hand-dom_pair"/>
</dbReference>
<dbReference type="PROSITE" id="PS00018">
    <property type="entry name" value="EF_HAND_1"/>
    <property type="match status" value="2"/>
</dbReference>
<name>A0A1R1PFF0_ZANCU</name>